<feature type="region of interest" description="Disordered" evidence="1">
    <location>
        <begin position="189"/>
        <end position="236"/>
    </location>
</feature>
<evidence type="ECO:0000313" key="3">
    <source>
        <dbReference type="EMBL" id="RWS28035.1"/>
    </source>
</evidence>
<dbReference type="STRING" id="299467.A0A443SKM3"/>
<dbReference type="InterPro" id="IPR039683">
    <property type="entry name" value="Lsm12-like"/>
</dbReference>
<dbReference type="InterPro" id="IPR048478">
    <property type="entry name" value="LSM12_LSM"/>
</dbReference>
<feature type="region of interest" description="Disordered" evidence="1">
    <location>
        <begin position="150"/>
        <end position="170"/>
    </location>
</feature>
<proteinExistence type="predicted"/>
<dbReference type="EMBL" id="NCKV01001620">
    <property type="protein sequence ID" value="RWS28035.1"/>
    <property type="molecule type" value="Genomic_DNA"/>
</dbReference>
<dbReference type="Pfam" id="PF09793">
    <property type="entry name" value="AD"/>
    <property type="match status" value="1"/>
</dbReference>
<dbReference type="InterPro" id="IPR047574">
    <property type="entry name" value="AD"/>
</dbReference>
<dbReference type="SMART" id="SM00995">
    <property type="entry name" value="AD"/>
    <property type="match status" value="1"/>
</dbReference>
<evidence type="ECO:0000313" key="4">
    <source>
        <dbReference type="Proteomes" id="UP000288716"/>
    </source>
</evidence>
<feature type="compositionally biased region" description="Basic and acidic residues" evidence="1">
    <location>
        <begin position="189"/>
        <end position="201"/>
    </location>
</feature>
<gene>
    <name evidence="3" type="ORF">B4U80_03968</name>
</gene>
<dbReference type="OrthoDB" id="1057137at2759"/>
<evidence type="ECO:0000259" key="2">
    <source>
        <dbReference type="PROSITE" id="PS52001"/>
    </source>
</evidence>
<organism evidence="3 4">
    <name type="scientific">Leptotrombidium deliense</name>
    <dbReference type="NCBI Taxonomy" id="299467"/>
    <lineage>
        <taxon>Eukaryota</taxon>
        <taxon>Metazoa</taxon>
        <taxon>Ecdysozoa</taxon>
        <taxon>Arthropoda</taxon>
        <taxon>Chelicerata</taxon>
        <taxon>Arachnida</taxon>
        <taxon>Acari</taxon>
        <taxon>Acariformes</taxon>
        <taxon>Trombidiformes</taxon>
        <taxon>Prostigmata</taxon>
        <taxon>Anystina</taxon>
        <taxon>Parasitengona</taxon>
        <taxon>Trombiculoidea</taxon>
        <taxon>Trombiculidae</taxon>
        <taxon>Leptotrombidium</taxon>
    </lineage>
</organism>
<keyword evidence="4" id="KW-1185">Reference proteome</keyword>
<name>A0A443SKM3_9ACAR</name>
<dbReference type="InterPro" id="IPR019181">
    <property type="entry name" value="LSM12_ABD"/>
</dbReference>
<dbReference type="PANTHER" id="PTHR13542">
    <property type="entry name" value="LSM12 HOMOLOG"/>
    <property type="match status" value="1"/>
</dbReference>
<reference evidence="3 4" key="1">
    <citation type="journal article" date="2018" name="Gigascience">
        <title>Genomes of trombidid mites reveal novel predicted allergens and laterally-transferred genes associated with secondary metabolism.</title>
        <authorList>
            <person name="Dong X."/>
            <person name="Chaisiri K."/>
            <person name="Xia D."/>
            <person name="Armstrong S.D."/>
            <person name="Fang Y."/>
            <person name="Donnelly M.J."/>
            <person name="Kadowaki T."/>
            <person name="McGarry J.W."/>
            <person name="Darby A.C."/>
            <person name="Makepeace B.L."/>
        </authorList>
    </citation>
    <scope>NUCLEOTIDE SEQUENCE [LARGE SCALE GENOMIC DNA]</scope>
    <source>
        <strain evidence="3">UoL-UT</strain>
    </source>
</reference>
<dbReference type="PROSITE" id="PS52001">
    <property type="entry name" value="AD"/>
    <property type="match status" value="1"/>
</dbReference>
<sequence>MSEDVELMFNSGSVVAVKTCFNHAIEGEVIAFDYNKRVLMIKCPASLGGSSHNNVHLINLDYVTDVQIKKDVKKDDSSSASLPHLDINKVERKTRTAIEERRRLAEAFSGGISDEGIKVFLSLTKTIGNVTWDGKNIIVMNNVEISQPYKPDNCAPHSHAASGDRRAVPSAKNAEAVNYVRQLVEKFWNDQPKENDVKADHPPSNPPSGYSQKSVPHKKQLNKNGSNSSTSSEAKS</sequence>
<comment type="caution">
    <text evidence="3">The sequence shown here is derived from an EMBL/GenBank/DDBJ whole genome shotgun (WGS) entry which is preliminary data.</text>
</comment>
<protein>
    <submittedName>
        <fullName evidence="3">Protein LSM12-like protein</fullName>
    </submittedName>
</protein>
<dbReference type="Proteomes" id="UP000288716">
    <property type="component" value="Unassembled WGS sequence"/>
</dbReference>
<dbReference type="VEuPathDB" id="VectorBase:LDEU004007"/>
<dbReference type="Pfam" id="PF21166">
    <property type="entry name" value="LSM12_LSM"/>
    <property type="match status" value="1"/>
</dbReference>
<feature type="compositionally biased region" description="Polar residues" evidence="1">
    <location>
        <begin position="222"/>
        <end position="236"/>
    </location>
</feature>
<accession>A0A443SKM3</accession>
<feature type="domain" description="AD" evidence="2">
    <location>
        <begin position="83"/>
        <end position="192"/>
    </location>
</feature>
<evidence type="ECO:0000256" key="1">
    <source>
        <dbReference type="SAM" id="MobiDB-lite"/>
    </source>
</evidence>
<dbReference type="AlphaFoldDB" id="A0A443SKM3"/>